<keyword evidence="3" id="KW-1185">Reference proteome</keyword>
<comment type="caution">
    <text evidence="2">The sequence shown here is derived from an EMBL/GenBank/DDBJ whole genome shotgun (WGS) entry which is preliminary data.</text>
</comment>
<feature type="region of interest" description="Disordered" evidence="1">
    <location>
        <begin position="1"/>
        <end position="27"/>
    </location>
</feature>
<organism evidence="2 3">
    <name type="scientific">Cylindrotheca closterium</name>
    <dbReference type="NCBI Taxonomy" id="2856"/>
    <lineage>
        <taxon>Eukaryota</taxon>
        <taxon>Sar</taxon>
        <taxon>Stramenopiles</taxon>
        <taxon>Ochrophyta</taxon>
        <taxon>Bacillariophyta</taxon>
        <taxon>Bacillariophyceae</taxon>
        <taxon>Bacillariophycidae</taxon>
        <taxon>Bacillariales</taxon>
        <taxon>Bacillariaceae</taxon>
        <taxon>Cylindrotheca</taxon>
    </lineage>
</organism>
<gene>
    <name evidence="2" type="ORF">CYCCA115_LOCUS18202</name>
</gene>
<protein>
    <submittedName>
        <fullName evidence="2">Uncharacterized protein</fullName>
    </submittedName>
</protein>
<evidence type="ECO:0000313" key="2">
    <source>
        <dbReference type="EMBL" id="CAJ1959783.1"/>
    </source>
</evidence>
<dbReference type="Proteomes" id="UP001295423">
    <property type="component" value="Unassembled WGS sequence"/>
</dbReference>
<dbReference type="AlphaFoldDB" id="A0AAD2G1M4"/>
<accession>A0AAD2G1M4</accession>
<proteinExistence type="predicted"/>
<name>A0AAD2G1M4_9STRA</name>
<dbReference type="EMBL" id="CAKOGP040002022">
    <property type="protein sequence ID" value="CAJ1959783.1"/>
    <property type="molecule type" value="Genomic_DNA"/>
</dbReference>
<reference evidence="2" key="1">
    <citation type="submission" date="2023-08" db="EMBL/GenBank/DDBJ databases">
        <authorList>
            <person name="Audoor S."/>
            <person name="Bilcke G."/>
        </authorList>
    </citation>
    <scope>NUCLEOTIDE SEQUENCE</scope>
</reference>
<sequence length="198" mass="22107">MTDSDTMDDLSRNVPQRDGSSVSNGRTVPLLGSDCPISKNLSPVRLLSIPSQKWWVPYILKKPNAIIAKVKSQYHKQTHKFGIRIPKTVQEARELDRINGNNLWEQALGKEMSNVRLAFKMLNKEDEAPVGHTKIKCHIVFDVKMEKLRRKCRMVAGGHMTEASCPSATYLSVVSCESVQIALTFAALNAMEVKAADI</sequence>
<evidence type="ECO:0000256" key="1">
    <source>
        <dbReference type="SAM" id="MobiDB-lite"/>
    </source>
</evidence>
<evidence type="ECO:0000313" key="3">
    <source>
        <dbReference type="Proteomes" id="UP001295423"/>
    </source>
</evidence>